<evidence type="ECO:0000256" key="4">
    <source>
        <dbReference type="ARBA" id="ARBA00022989"/>
    </source>
</evidence>
<proteinExistence type="inferred from homology"/>
<organism evidence="7 8">
    <name type="scientific">Eleusine coracana subsp. coracana</name>
    <dbReference type="NCBI Taxonomy" id="191504"/>
    <lineage>
        <taxon>Eukaryota</taxon>
        <taxon>Viridiplantae</taxon>
        <taxon>Streptophyta</taxon>
        <taxon>Embryophyta</taxon>
        <taxon>Tracheophyta</taxon>
        <taxon>Spermatophyta</taxon>
        <taxon>Magnoliopsida</taxon>
        <taxon>Liliopsida</taxon>
        <taxon>Poales</taxon>
        <taxon>Poaceae</taxon>
        <taxon>PACMAD clade</taxon>
        <taxon>Chloridoideae</taxon>
        <taxon>Cynodonteae</taxon>
        <taxon>Eleusininae</taxon>
        <taxon>Eleusine</taxon>
    </lineage>
</organism>
<keyword evidence="4" id="KW-1133">Transmembrane helix</keyword>
<sequence>MGGVDLKRTPVRLVRRIDLTCSLLASLSSPASSSASRRRKCPQRGAGVWNVASVGMEYNGVPSTAGREQLIRQRRAGMMMPLEIVAQTGPLDWRARLTKQLLGRIPCCCWDSWVVYARQDVALPGVALALLYTSPS</sequence>
<evidence type="ECO:0000313" key="7">
    <source>
        <dbReference type="EMBL" id="GJN38637.1"/>
    </source>
</evidence>
<reference evidence="7" key="2">
    <citation type="submission" date="2021-12" db="EMBL/GenBank/DDBJ databases">
        <title>Resequencing data analysis of finger millet.</title>
        <authorList>
            <person name="Hatakeyama M."/>
            <person name="Aluri S."/>
            <person name="Balachadran M.T."/>
            <person name="Sivarajan S.R."/>
            <person name="Poveda L."/>
            <person name="Shimizu-Inatsugi R."/>
            <person name="Schlapbach R."/>
            <person name="Sreeman S.M."/>
            <person name="Shimizu K.K."/>
        </authorList>
    </citation>
    <scope>NUCLEOTIDE SEQUENCE</scope>
</reference>
<name>A0AAV5FVG6_ELECO</name>
<dbReference type="InterPro" id="IPR009716">
    <property type="entry name" value="Ferroportin-1"/>
</dbReference>
<dbReference type="EMBL" id="BQKI01000097">
    <property type="protein sequence ID" value="GJN38637.1"/>
    <property type="molecule type" value="Genomic_DNA"/>
</dbReference>
<keyword evidence="3" id="KW-0812">Transmembrane</keyword>
<evidence type="ECO:0000256" key="5">
    <source>
        <dbReference type="ARBA" id="ARBA00023136"/>
    </source>
</evidence>
<keyword evidence="8" id="KW-1185">Reference proteome</keyword>
<dbReference type="AlphaFoldDB" id="A0AAV5FVG6"/>
<comment type="function">
    <text evidence="6">May be involved in iron transport and iron homeostasis.</text>
</comment>
<evidence type="ECO:0000256" key="6">
    <source>
        <dbReference type="RuleBase" id="RU365065"/>
    </source>
</evidence>
<comment type="similarity">
    <text evidence="6">Belongs to the ferroportin (FP) (TC 2.A.100) family. SLC40A subfamily.</text>
</comment>
<dbReference type="Proteomes" id="UP001054889">
    <property type="component" value="Unassembled WGS sequence"/>
</dbReference>
<reference evidence="7" key="1">
    <citation type="journal article" date="2018" name="DNA Res.">
        <title>Multiple hybrid de novo genome assembly of finger millet, an orphan allotetraploid crop.</title>
        <authorList>
            <person name="Hatakeyama M."/>
            <person name="Aluri S."/>
            <person name="Balachadran M.T."/>
            <person name="Sivarajan S.R."/>
            <person name="Patrignani A."/>
            <person name="Gruter S."/>
            <person name="Poveda L."/>
            <person name="Shimizu-Inatsugi R."/>
            <person name="Baeten J."/>
            <person name="Francoijs K.J."/>
            <person name="Nataraja K.N."/>
            <person name="Reddy Y.A.N."/>
            <person name="Phadnis S."/>
            <person name="Ravikumar R.L."/>
            <person name="Schlapbach R."/>
            <person name="Sreeman S.M."/>
            <person name="Shimizu K.K."/>
        </authorList>
    </citation>
    <scope>NUCLEOTIDE SEQUENCE</scope>
</reference>
<evidence type="ECO:0000256" key="3">
    <source>
        <dbReference type="ARBA" id="ARBA00022692"/>
    </source>
</evidence>
<evidence type="ECO:0000313" key="8">
    <source>
        <dbReference type="Proteomes" id="UP001054889"/>
    </source>
</evidence>
<keyword evidence="5" id="KW-0472">Membrane</keyword>
<dbReference type="GO" id="GO:0016020">
    <property type="term" value="C:membrane"/>
    <property type="evidence" value="ECO:0007669"/>
    <property type="project" value="UniProtKB-SubCell"/>
</dbReference>
<keyword evidence="6" id="KW-0406">Ion transport</keyword>
<keyword evidence="2 6" id="KW-0813">Transport</keyword>
<protein>
    <recommendedName>
        <fullName evidence="6">Solute carrier family 40 member</fullName>
    </recommendedName>
</protein>
<gene>
    <name evidence="7" type="primary">gb27697</name>
    <name evidence="7" type="ORF">PR202_gb27697</name>
</gene>
<accession>A0AAV5FVG6</accession>
<dbReference type="GO" id="GO:0005381">
    <property type="term" value="F:iron ion transmembrane transporter activity"/>
    <property type="evidence" value="ECO:0007669"/>
    <property type="project" value="UniProtKB-UniRule"/>
</dbReference>
<comment type="subcellular location">
    <subcellularLocation>
        <location evidence="1 6">Membrane</location>
        <topology evidence="1 6">Multi-pass membrane protein</topology>
    </subcellularLocation>
</comment>
<comment type="caution">
    <text evidence="7">The sequence shown here is derived from an EMBL/GenBank/DDBJ whole genome shotgun (WGS) entry which is preliminary data.</text>
</comment>
<evidence type="ECO:0000256" key="2">
    <source>
        <dbReference type="ARBA" id="ARBA00022448"/>
    </source>
</evidence>
<dbReference type="Pfam" id="PF06963">
    <property type="entry name" value="FPN1"/>
    <property type="match status" value="1"/>
</dbReference>
<evidence type="ECO:0000256" key="1">
    <source>
        <dbReference type="ARBA" id="ARBA00004141"/>
    </source>
</evidence>